<dbReference type="EMBL" id="LAZR01033641">
    <property type="protein sequence ID" value="KKL47494.1"/>
    <property type="molecule type" value="Genomic_DNA"/>
</dbReference>
<proteinExistence type="predicted"/>
<reference evidence="2" key="1">
    <citation type="journal article" date="2015" name="Nature">
        <title>Complex archaea that bridge the gap between prokaryotes and eukaryotes.</title>
        <authorList>
            <person name="Spang A."/>
            <person name="Saw J.H."/>
            <person name="Jorgensen S.L."/>
            <person name="Zaremba-Niedzwiedzka K."/>
            <person name="Martijn J."/>
            <person name="Lind A.E."/>
            <person name="van Eijk R."/>
            <person name="Schleper C."/>
            <person name="Guy L."/>
            <person name="Ettema T.J."/>
        </authorList>
    </citation>
    <scope>NUCLEOTIDE SEQUENCE</scope>
</reference>
<accession>A0A0F9CEK7</accession>
<dbReference type="Gene3D" id="1.10.287.470">
    <property type="entry name" value="Helix hairpin bin"/>
    <property type="match status" value="1"/>
</dbReference>
<comment type="caution">
    <text evidence="2">The sequence shown here is derived from an EMBL/GenBank/DDBJ whole genome shotgun (WGS) entry which is preliminary data.</text>
</comment>
<evidence type="ECO:0000313" key="2">
    <source>
        <dbReference type="EMBL" id="KKL47494.1"/>
    </source>
</evidence>
<organism evidence="2">
    <name type="scientific">marine sediment metagenome</name>
    <dbReference type="NCBI Taxonomy" id="412755"/>
    <lineage>
        <taxon>unclassified sequences</taxon>
        <taxon>metagenomes</taxon>
        <taxon>ecological metagenomes</taxon>
    </lineage>
</organism>
<dbReference type="Gene3D" id="2.40.50.100">
    <property type="match status" value="1"/>
</dbReference>
<dbReference type="Pfam" id="PF25893">
    <property type="entry name" value="HH_CzcB"/>
    <property type="match status" value="1"/>
</dbReference>
<sequence>MTTKVVTLLGLVLIAGACNMSSPEMIEQQIKKKNEQVKKINDEIAQLESSLQPDSTSDMKYRVPVSTKELQTEAFKHFIEVTGKLEAEEDAYISPEMNGQIEIIHVKEGQTVKKGHIMVSLNTSLIESSIGEVKAGLELANKFYDKQKELWDQSIGSEMQYLEAKNAKEQAEARLATL</sequence>
<dbReference type="AlphaFoldDB" id="A0A0F9CEK7"/>
<dbReference type="PANTHER" id="PTHR30469:SF15">
    <property type="entry name" value="HLYD FAMILY OF SECRETION PROTEINS"/>
    <property type="match status" value="1"/>
</dbReference>
<dbReference type="GO" id="GO:1990281">
    <property type="term" value="C:efflux pump complex"/>
    <property type="evidence" value="ECO:0007669"/>
    <property type="project" value="TreeGrafter"/>
</dbReference>
<dbReference type="GO" id="GO:0015562">
    <property type="term" value="F:efflux transmembrane transporter activity"/>
    <property type="evidence" value="ECO:0007669"/>
    <property type="project" value="TreeGrafter"/>
</dbReference>
<name>A0A0F9CEK7_9ZZZZ</name>
<gene>
    <name evidence="2" type="ORF">LCGC14_2334970</name>
</gene>
<feature type="domain" description="CzcB-like alpha-helical hairpin" evidence="1">
    <location>
        <begin position="134"/>
        <end position="176"/>
    </location>
</feature>
<feature type="non-terminal residue" evidence="2">
    <location>
        <position position="178"/>
    </location>
</feature>
<dbReference type="SUPFAM" id="SSF111369">
    <property type="entry name" value="HlyD-like secretion proteins"/>
    <property type="match status" value="1"/>
</dbReference>
<protein>
    <recommendedName>
        <fullName evidence="1">CzcB-like alpha-helical hairpin domain-containing protein</fullName>
    </recommendedName>
</protein>
<evidence type="ECO:0000259" key="1">
    <source>
        <dbReference type="Pfam" id="PF25893"/>
    </source>
</evidence>
<dbReference type="PROSITE" id="PS51257">
    <property type="entry name" value="PROKAR_LIPOPROTEIN"/>
    <property type="match status" value="1"/>
</dbReference>
<dbReference type="InterPro" id="IPR058648">
    <property type="entry name" value="HH_CzcB-like"/>
</dbReference>
<dbReference type="PANTHER" id="PTHR30469">
    <property type="entry name" value="MULTIDRUG RESISTANCE PROTEIN MDTA"/>
    <property type="match status" value="1"/>
</dbReference>